<dbReference type="SUPFAM" id="SSF53098">
    <property type="entry name" value="Ribonuclease H-like"/>
    <property type="match status" value="1"/>
</dbReference>
<name>A0A4R4XN57_9ACTN</name>
<evidence type="ECO:0000313" key="4">
    <source>
        <dbReference type="EMBL" id="TDD32032.1"/>
    </source>
</evidence>
<comment type="caution">
    <text evidence="4">The sequence shown here is derived from an EMBL/GenBank/DDBJ whole genome shotgun (WGS) entry which is preliminary data.</text>
</comment>
<keyword evidence="5" id="KW-1185">Reference proteome</keyword>
<accession>A0A4R4XN57</accession>
<dbReference type="InterPro" id="IPR036397">
    <property type="entry name" value="RNaseH_sf"/>
</dbReference>
<comment type="similarity">
    <text evidence="1">Belongs to the argonaute family. Long pAgo subfamily.</text>
</comment>
<dbReference type="PROSITE" id="PS50822">
    <property type="entry name" value="PIWI"/>
    <property type="match status" value="1"/>
</dbReference>
<dbReference type="Gene3D" id="3.40.50.2300">
    <property type="match status" value="1"/>
</dbReference>
<evidence type="ECO:0000313" key="5">
    <source>
        <dbReference type="Proteomes" id="UP000295302"/>
    </source>
</evidence>
<dbReference type="Gene3D" id="3.30.420.10">
    <property type="entry name" value="Ribonuclease H-like superfamily/Ribonuclease H"/>
    <property type="match status" value="1"/>
</dbReference>
<gene>
    <name evidence="4" type="ORF">E1286_44120</name>
</gene>
<dbReference type="OrthoDB" id="580851at2"/>
<dbReference type="EMBL" id="SMKQ01000297">
    <property type="protein sequence ID" value="TDD32032.1"/>
    <property type="molecule type" value="Genomic_DNA"/>
</dbReference>
<reference evidence="4 5" key="1">
    <citation type="submission" date="2019-03" db="EMBL/GenBank/DDBJ databases">
        <title>Draft genome sequences of novel Actinobacteria.</title>
        <authorList>
            <person name="Sahin N."/>
            <person name="Ay H."/>
            <person name="Saygin H."/>
        </authorList>
    </citation>
    <scope>NUCLEOTIDE SEQUENCE [LARGE SCALE GENOMIC DNA]</scope>
    <source>
        <strain evidence="4 5">CH32</strain>
    </source>
</reference>
<sequence length="366" mass="39760">MAATAGRSPGKPGVRIAGVVGGRREVFHDVLAVAMRGGHRPLIDRLDAAVFDLVGAGGRLRHAQDVARVLREKSPLVLSAELGAEVGPPLRDEPGRSRIPSRRFDPPTFVFDFSGGKKHRYPDTGLDTFGPFDSEGFSPKTPRVVVVTPRSVQGTVESFLTSFRNGVPGGRVFNQGFTRKYRLTDCTIVLKPFDGDMRDSAAYRQACLEAVSSTDDIHLAIVVTSERQEDLTGNDSPYLVSKSIFMSQGIPVQEVQVESIQNGDRASVLNSMALACYAKLGGTPYVISAPPRAMAHELVIGIGSSHIRTSRMAEPERVVGITTVFSSDGSYILSHTSREAAYEDYPRELLRALEVCINDIKRSKTT</sequence>
<dbReference type="InterPro" id="IPR012337">
    <property type="entry name" value="RNaseH-like_sf"/>
</dbReference>
<organism evidence="4 5">
    <name type="scientific">Nonomuraea terrae</name>
    <dbReference type="NCBI Taxonomy" id="2530383"/>
    <lineage>
        <taxon>Bacteria</taxon>
        <taxon>Bacillati</taxon>
        <taxon>Actinomycetota</taxon>
        <taxon>Actinomycetes</taxon>
        <taxon>Streptosporangiales</taxon>
        <taxon>Streptosporangiaceae</taxon>
        <taxon>Nonomuraea</taxon>
    </lineage>
</organism>
<proteinExistence type="inferred from homology"/>
<dbReference type="Proteomes" id="UP000295302">
    <property type="component" value="Unassembled WGS sequence"/>
</dbReference>
<evidence type="ECO:0000259" key="3">
    <source>
        <dbReference type="PROSITE" id="PS50822"/>
    </source>
</evidence>
<protein>
    <recommendedName>
        <fullName evidence="2">Protein argonaute</fullName>
    </recommendedName>
</protein>
<dbReference type="InterPro" id="IPR003165">
    <property type="entry name" value="Piwi"/>
</dbReference>
<feature type="domain" description="Piwi" evidence="3">
    <location>
        <begin position="218"/>
        <end position="366"/>
    </location>
</feature>
<evidence type="ECO:0000256" key="1">
    <source>
        <dbReference type="ARBA" id="ARBA00035012"/>
    </source>
</evidence>
<dbReference type="AlphaFoldDB" id="A0A4R4XN57"/>
<dbReference type="Pfam" id="PF02171">
    <property type="entry name" value="Piwi"/>
    <property type="match status" value="1"/>
</dbReference>
<dbReference type="GO" id="GO:0003676">
    <property type="term" value="F:nucleic acid binding"/>
    <property type="evidence" value="ECO:0007669"/>
    <property type="project" value="InterPro"/>
</dbReference>
<evidence type="ECO:0000256" key="2">
    <source>
        <dbReference type="ARBA" id="ARBA00035032"/>
    </source>
</evidence>